<feature type="non-terminal residue" evidence="7">
    <location>
        <position position="216"/>
    </location>
</feature>
<comment type="subcellular location">
    <subcellularLocation>
        <location evidence="1">Membrane</location>
    </subcellularLocation>
</comment>
<evidence type="ECO:0000313" key="8">
    <source>
        <dbReference type="Proteomes" id="UP000194236"/>
    </source>
</evidence>
<organism evidence="7 8">
    <name type="scientific">Euroglyphus maynei</name>
    <name type="common">Mayne's house dust mite</name>
    <dbReference type="NCBI Taxonomy" id="6958"/>
    <lineage>
        <taxon>Eukaryota</taxon>
        <taxon>Metazoa</taxon>
        <taxon>Ecdysozoa</taxon>
        <taxon>Arthropoda</taxon>
        <taxon>Chelicerata</taxon>
        <taxon>Arachnida</taxon>
        <taxon>Acari</taxon>
        <taxon>Acariformes</taxon>
        <taxon>Sarcoptiformes</taxon>
        <taxon>Astigmata</taxon>
        <taxon>Psoroptidia</taxon>
        <taxon>Analgoidea</taxon>
        <taxon>Pyroglyphidae</taxon>
        <taxon>Pyroglyphinae</taxon>
        <taxon>Euroglyphus</taxon>
    </lineage>
</organism>
<feature type="domain" description="Fatty acid hydroxylase" evidence="6">
    <location>
        <begin position="124"/>
        <end position="213"/>
    </location>
</feature>
<sequence>MLQPLNLIDNITEPYRLTVENQYESFIHHHFNGNHIFAGQVFGLFISVAVFWIVGAAYTFIDIYRWPKFILKYKIQTDKSQVLINQIIGIIIGYSIHSLKMNYKLFPQPSTQIPTISRFITEWISFILIREVLFYYLHRLCHHGYLYRHIHKRHHEWQTTIAIAAIYCHPIEHIMVNLIPVIIGPLLMGSHIVVGNLWLLYTILLTLNDHCGYHFP</sequence>
<dbReference type="GO" id="GO:0008610">
    <property type="term" value="P:lipid biosynthetic process"/>
    <property type="evidence" value="ECO:0007669"/>
    <property type="project" value="InterPro"/>
</dbReference>
<dbReference type="Proteomes" id="UP000194236">
    <property type="component" value="Unassembled WGS sequence"/>
</dbReference>
<feature type="transmembrane region" description="Helical" evidence="5">
    <location>
        <begin position="41"/>
        <end position="61"/>
    </location>
</feature>
<feature type="transmembrane region" description="Helical" evidence="5">
    <location>
        <begin position="182"/>
        <end position="207"/>
    </location>
</feature>
<keyword evidence="3 5" id="KW-1133">Transmembrane helix</keyword>
<keyword evidence="2 5" id="KW-0812">Transmembrane</keyword>
<protein>
    <recommendedName>
        <fullName evidence="6">Fatty acid hydroxylase domain-containing protein</fullName>
    </recommendedName>
</protein>
<evidence type="ECO:0000256" key="2">
    <source>
        <dbReference type="ARBA" id="ARBA00022692"/>
    </source>
</evidence>
<dbReference type="AlphaFoldDB" id="A0A1Y3B9V0"/>
<gene>
    <name evidence="7" type="ORF">BLA29_007137</name>
</gene>
<keyword evidence="4 5" id="KW-0472">Membrane</keyword>
<evidence type="ECO:0000256" key="5">
    <source>
        <dbReference type="SAM" id="Phobius"/>
    </source>
</evidence>
<evidence type="ECO:0000256" key="3">
    <source>
        <dbReference type="ARBA" id="ARBA00022989"/>
    </source>
</evidence>
<dbReference type="PANTHER" id="PTHR11863">
    <property type="entry name" value="STEROL DESATURASE"/>
    <property type="match status" value="1"/>
</dbReference>
<name>A0A1Y3B9V0_EURMA</name>
<dbReference type="InterPro" id="IPR050307">
    <property type="entry name" value="Sterol_Desaturase_Related"/>
</dbReference>
<accession>A0A1Y3B9V0</accession>
<dbReference type="GO" id="GO:0005506">
    <property type="term" value="F:iron ion binding"/>
    <property type="evidence" value="ECO:0007669"/>
    <property type="project" value="InterPro"/>
</dbReference>
<dbReference type="Pfam" id="PF04116">
    <property type="entry name" value="FA_hydroxylase"/>
    <property type="match status" value="1"/>
</dbReference>
<dbReference type="EMBL" id="MUJZ01031525">
    <property type="protein sequence ID" value="OTF77651.1"/>
    <property type="molecule type" value="Genomic_DNA"/>
</dbReference>
<dbReference type="InterPro" id="IPR006694">
    <property type="entry name" value="Fatty_acid_hydroxylase"/>
</dbReference>
<dbReference type="OrthoDB" id="6480479at2759"/>
<evidence type="ECO:0000259" key="6">
    <source>
        <dbReference type="Pfam" id="PF04116"/>
    </source>
</evidence>
<dbReference type="GO" id="GO:0016020">
    <property type="term" value="C:membrane"/>
    <property type="evidence" value="ECO:0007669"/>
    <property type="project" value="UniProtKB-SubCell"/>
</dbReference>
<dbReference type="GO" id="GO:0016491">
    <property type="term" value="F:oxidoreductase activity"/>
    <property type="evidence" value="ECO:0007669"/>
    <property type="project" value="InterPro"/>
</dbReference>
<feature type="transmembrane region" description="Helical" evidence="5">
    <location>
        <begin position="82"/>
        <end position="99"/>
    </location>
</feature>
<evidence type="ECO:0000256" key="1">
    <source>
        <dbReference type="ARBA" id="ARBA00004370"/>
    </source>
</evidence>
<reference evidence="7 8" key="1">
    <citation type="submission" date="2017-03" db="EMBL/GenBank/DDBJ databases">
        <title>Genome Survey of Euroglyphus maynei.</title>
        <authorList>
            <person name="Arlian L.G."/>
            <person name="Morgan M.S."/>
            <person name="Rider S.D."/>
        </authorList>
    </citation>
    <scope>NUCLEOTIDE SEQUENCE [LARGE SCALE GENOMIC DNA]</scope>
    <source>
        <strain evidence="7">Arlian Lab</strain>
        <tissue evidence="7">Whole body</tissue>
    </source>
</reference>
<feature type="transmembrane region" description="Helical" evidence="5">
    <location>
        <begin position="119"/>
        <end position="137"/>
    </location>
</feature>
<comment type="caution">
    <text evidence="7">The sequence shown here is derived from an EMBL/GenBank/DDBJ whole genome shotgun (WGS) entry which is preliminary data.</text>
</comment>
<evidence type="ECO:0000313" key="7">
    <source>
        <dbReference type="EMBL" id="OTF77651.1"/>
    </source>
</evidence>
<evidence type="ECO:0000256" key="4">
    <source>
        <dbReference type="ARBA" id="ARBA00023136"/>
    </source>
</evidence>
<keyword evidence="8" id="KW-1185">Reference proteome</keyword>
<proteinExistence type="predicted"/>